<dbReference type="GO" id="GO:0022857">
    <property type="term" value="F:transmembrane transporter activity"/>
    <property type="evidence" value="ECO:0007669"/>
    <property type="project" value="InterPro"/>
</dbReference>
<keyword evidence="7" id="KW-1185">Reference proteome</keyword>
<comment type="subcellular location">
    <subcellularLocation>
        <location evidence="1">Membrane</location>
        <topology evidence="1">Multi-pass membrane protein</topology>
    </subcellularLocation>
</comment>
<dbReference type="InterPro" id="IPR036259">
    <property type="entry name" value="MFS_trans_sf"/>
</dbReference>
<evidence type="ECO:0000313" key="7">
    <source>
        <dbReference type="Proteomes" id="UP000324222"/>
    </source>
</evidence>
<dbReference type="Pfam" id="PF00083">
    <property type="entry name" value="Sugar_tr"/>
    <property type="match status" value="1"/>
</dbReference>
<feature type="transmembrane region" description="Helical" evidence="5">
    <location>
        <begin position="123"/>
        <end position="143"/>
    </location>
</feature>
<dbReference type="InterPro" id="IPR005828">
    <property type="entry name" value="MFS_sugar_transport-like"/>
</dbReference>
<evidence type="ECO:0000313" key="6">
    <source>
        <dbReference type="EMBL" id="MPC39166.1"/>
    </source>
</evidence>
<keyword evidence="3 5" id="KW-1133">Transmembrane helix</keyword>
<feature type="transmembrane region" description="Helical" evidence="5">
    <location>
        <begin position="191"/>
        <end position="212"/>
    </location>
</feature>
<evidence type="ECO:0000256" key="5">
    <source>
        <dbReference type="SAM" id="Phobius"/>
    </source>
</evidence>
<reference evidence="6 7" key="1">
    <citation type="submission" date="2019-05" db="EMBL/GenBank/DDBJ databases">
        <title>Another draft genome of Portunus trituberculatus and its Hox gene families provides insights of decapod evolution.</title>
        <authorList>
            <person name="Jeong J.-H."/>
            <person name="Song I."/>
            <person name="Kim S."/>
            <person name="Choi T."/>
            <person name="Kim D."/>
            <person name="Ryu S."/>
            <person name="Kim W."/>
        </authorList>
    </citation>
    <scope>NUCLEOTIDE SEQUENCE [LARGE SCALE GENOMIC DNA]</scope>
    <source>
        <tissue evidence="6">Muscle</tissue>
    </source>
</reference>
<dbReference type="AlphaFoldDB" id="A0A5B7F1D9"/>
<feature type="transmembrane region" description="Helical" evidence="5">
    <location>
        <begin position="219"/>
        <end position="238"/>
    </location>
</feature>
<dbReference type="EMBL" id="VSRR010004281">
    <property type="protein sequence ID" value="MPC39166.1"/>
    <property type="molecule type" value="Genomic_DNA"/>
</dbReference>
<dbReference type="OrthoDB" id="2544694at2759"/>
<sequence>MPAFHDKGAVSSKEPVRTHAVRHSFLVLFAYGDRFGRRISFLVCLALEQVSGLITAFAPDYWSWVICRFLVGLTVPAIYQIPFIISSSPFYYPLPRLEVLLFLSPSTLPFLTALELVGPSYRSFVTVMTCLFYVGGMLLLAGVAYLVRNWVYLCLVTSLPFFTYVVYWWFANETVYVGLSYYGPAMGENEYLSFFLACAVEVPSYLMCWVVMDRWGRRWILGMGMIVGGIFSICTVLMPEGSSAA</sequence>
<organism evidence="6 7">
    <name type="scientific">Portunus trituberculatus</name>
    <name type="common">Swimming crab</name>
    <name type="synonym">Neptunus trituberculatus</name>
    <dbReference type="NCBI Taxonomy" id="210409"/>
    <lineage>
        <taxon>Eukaryota</taxon>
        <taxon>Metazoa</taxon>
        <taxon>Ecdysozoa</taxon>
        <taxon>Arthropoda</taxon>
        <taxon>Crustacea</taxon>
        <taxon>Multicrustacea</taxon>
        <taxon>Malacostraca</taxon>
        <taxon>Eumalacostraca</taxon>
        <taxon>Eucarida</taxon>
        <taxon>Decapoda</taxon>
        <taxon>Pleocyemata</taxon>
        <taxon>Brachyura</taxon>
        <taxon>Eubrachyura</taxon>
        <taxon>Portunoidea</taxon>
        <taxon>Portunidae</taxon>
        <taxon>Portuninae</taxon>
        <taxon>Portunus</taxon>
    </lineage>
</organism>
<gene>
    <name evidence="6" type="primary">CarT_4</name>
    <name evidence="6" type="ORF">E2C01_032689</name>
</gene>
<dbReference type="GO" id="GO:0016020">
    <property type="term" value="C:membrane"/>
    <property type="evidence" value="ECO:0007669"/>
    <property type="project" value="UniProtKB-SubCell"/>
</dbReference>
<dbReference type="SUPFAM" id="SSF103473">
    <property type="entry name" value="MFS general substrate transporter"/>
    <property type="match status" value="1"/>
</dbReference>
<proteinExistence type="predicted"/>
<accession>A0A5B7F1D9</accession>
<feature type="transmembrane region" description="Helical" evidence="5">
    <location>
        <begin position="150"/>
        <end position="171"/>
    </location>
</feature>
<dbReference type="PANTHER" id="PTHR24064">
    <property type="entry name" value="SOLUTE CARRIER FAMILY 22 MEMBER"/>
    <property type="match status" value="1"/>
</dbReference>
<dbReference type="Proteomes" id="UP000324222">
    <property type="component" value="Unassembled WGS sequence"/>
</dbReference>
<evidence type="ECO:0000256" key="2">
    <source>
        <dbReference type="ARBA" id="ARBA00022692"/>
    </source>
</evidence>
<comment type="caution">
    <text evidence="6">The sequence shown here is derived from an EMBL/GenBank/DDBJ whole genome shotgun (WGS) entry which is preliminary data.</text>
</comment>
<name>A0A5B7F1D9_PORTR</name>
<evidence type="ECO:0000256" key="1">
    <source>
        <dbReference type="ARBA" id="ARBA00004141"/>
    </source>
</evidence>
<feature type="transmembrane region" description="Helical" evidence="5">
    <location>
        <begin position="63"/>
        <end position="85"/>
    </location>
</feature>
<keyword evidence="2 5" id="KW-0812">Transmembrane</keyword>
<evidence type="ECO:0000256" key="3">
    <source>
        <dbReference type="ARBA" id="ARBA00022989"/>
    </source>
</evidence>
<dbReference type="Gene3D" id="1.20.1250.20">
    <property type="entry name" value="MFS general substrate transporter like domains"/>
    <property type="match status" value="2"/>
</dbReference>
<protein>
    <submittedName>
        <fullName evidence="6">Carcinine transporter</fullName>
    </submittedName>
</protein>
<feature type="transmembrane region" description="Helical" evidence="5">
    <location>
        <begin position="39"/>
        <end position="57"/>
    </location>
</feature>
<evidence type="ECO:0000256" key="4">
    <source>
        <dbReference type="ARBA" id="ARBA00023136"/>
    </source>
</evidence>
<keyword evidence="4 5" id="KW-0472">Membrane</keyword>